<protein>
    <recommendedName>
        <fullName evidence="4">Basic secretory peptidase family protein</fullName>
    </recommendedName>
</protein>
<evidence type="ECO:0000313" key="2">
    <source>
        <dbReference type="EMBL" id="TCO11569.1"/>
    </source>
</evidence>
<accession>A0ABY2B8K3</accession>
<dbReference type="EMBL" id="SLWM01000030">
    <property type="protein sequence ID" value="TCO11569.1"/>
    <property type="molecule type" value="Genomic_DNA"/>
</dbReference>
<sequence length="459" mass="50162">MSVTPPSAAPPGAGAPPHGPRRWLGLVVAVALVSGGVAYAVEQRQEDARSRPTATVTPPTIRPNQGTKPPSKTAAAIAARRVAIDTILLRRAKAVRTVDERLFLQDVDPANAKLRQAQKVLFANLVEIGFQEIGYSQAEERFDAAAAREHGPSTYLVRVLMRYQIPNVDLTPVTTELGYTYVNRGGRWIMADDDDLDKDLGPGAHQEAWDLGRIEVHRGPRVLVLVEKGDTQRGRTIVAEAAEGLTQVTAYWPRRWRGTVLIAALDETEVRDARFSDEDVESAASAGSTFSSLPGQDTADGTVAGAYIVINPKERDRVDEILLSHEITHVATADLGGYEPLWLAEGAAEYVSWRGIEAISGPGEVGKWEQEIIDDALPALPALPSDAGFYQNTADVYGVSWLAVRFLVSRLGLPAVEELYEDLARHGTDLASRDRILLTRTGFNEASLWVYLKEYEPQR</sequence>
<gene>
    <name evidence="2" type="ORF">EV644_13011</name>
</gene>
<dbReference type="RefSeq" id="WP_241999356.1">
    <property type="nucleotide sequence ID" value="NZ_SLWM01000030.1"/>
</dbReference>
<dbReference type="Proteomes" id="UP000295818">
    <property type="component" value="Unassembled WGS sequence"/>
</dbReference>
<proteinExistence type="predicted"/>
<keyword evidence="3" id="KW-1185">Reference proteome</keyword>
<evidence type="ECO:0000313" key="3">
    <source>
        <dbReference type="Proteomes" id="UP000295818"/>
    </source>
</evidence>
<evidence type="ECO:0008006" key="4">
    <source>
        <dbReference type="Google" id="ProtNLM"/>
    </source>
</evidence>
<name>A0ABY2B8K3_9ACTN</name>
<feature type="compositionally biased region" description="Polar residues" evidence="1">
    <location>
        <begin position="52"/>
        <end position="70"/>
    </location>
</feature>
<comment type="caution">
    <text evidence="2">The sequence shown here is derived from an EMBL/GenBank/DDBJ whole genome shotgun (WGS) entry which is preliminary data.</text>
</comment>
<reference evidence="2 3" key="1">
    <citation type="journal article" date="2015" name="Stand. Genomic Sci.">
        <title>Genomic Encyclopedia of Bacterial and Archaeal Type Strains, Phase III: the genomes of soil and plant-associated and newly described type strains.</title>
        <authorList>
            <person name="Whitman W.B."/>
            <person name="Woyke T."/>
            <person name="Klenk H.P."/>
            <person name="Zhou Y."/>
            <person name="Lilburn T.G."/>
            <person name="Beck B.J."/>
            <person name="De Vos P."/>
            <person name="Vandamme P."/>
            <person name="Eisen J.A."/>
            <person name="Garrity G."/>
            <person name="Hugenholtz P."/>
            <person name="Kyrpides N.C."/>
        </authorList>
    </citation>
    <scope>NUCLEOTIDE SEQUENCE [LARGE SCALE GENOMIC DNA]</scope>
    <source>
        <strain evidence="2 3">VKM Ac-2538</strain>
    </source>
</reference>
<feature type="region of interest" description="Disordered" evidence="1">
    <location>
        <begin position="43"/>
        <end position="71"/>
    </location>
</feature>
<organism evidence="2 3">
    <name type="scientific">Kribbella orskensis</name>
    <dbReference type="NCBI Taxonomy" id="2512216"/>
    <lineage>
        <taxon>Bacteria</taxon>
        <taxon>Bacillati</taxon>
        <taxon>Actinomycetota</taxon>
        <taxon>Actinomycetes</taxon>
        <taxon>Propionibacteriales</taxon>
        <taxon>Kribbellaceae</taxon>
        <taxon>Kribbella</taxon>
    </lineage>
</organism>
<evidence type="ECO:0000256" key="1">
    <source>
        <dbReference type="SAM" id="MobiDB-lite"/>
    </source>
</evidence>